<dbReference type="AlphaFoldDB" id="A0A0V0H662"/>
<organism evidence="1">
    <name type="scientific">Solanum chacoense</name>
    <name type="common">Chaco potato</name>
    <dbReference type="NCBI Taxonomy" id="4108"/>
    <lineage>
        <taxon>Eukaryota</taxon>
        <taxon>Viridiplantae</taxon>
        <taxon>Streptophyta</taxon>
        <taxon>Embryophyta</taxon>
        <taxon>Tracheophyta</taxon>
        <taxon>Spermatophyta</taxon>
        <taxon>Magnoliopsida</taxon>
        <taxon>eudicotyledons</taxon>
        <taxon>Gunneridae</taxon>
        <taxon>Pentapetalae</taxon>
        <taxon>asterids</taxon>
        <taxon>lamiids</taxon>
        <taxon>Solanales</taxon>
        <taxon>Solanaceae</taxon>
        <taxon>Solanoideae</taxon>
        <taxon>Solaneae</taxon>
        <taxon>Solanum</taxon>
    </lineage>
</organism>
<name>A0A0V0H662_SOLCH</name>
<protein>
    <submittedName>
        <fullName evidence="1">Putative ovule protein</fullName>
    </submittedName>
</protein>
<proteinExistence type="predicted"/>
<accession>A0A0V0H662</accession>
<dbReference type="EMBL" id="GEDG01025807">
    <property type="protein sequence ID" value="JAP14987.1"/>
    <property type="molecule type" value="Transcribed_RNA"/>
</dbReference>
<reference evidence="1" key="1">
    <citation type="submission" date="2015-12" db="EMBL/GenBank/DDBJ databases">
        <title>Gene expression during late stages of embryo sac development: a critical building block for successful pollen-pistil interactions.</title>
        <authorList>
            <person name="Liu Y."/>
            <person name="Joly V."/>
            <person name="Sabar M."/>
            <person name="Matton D.P."/>
        </authorList>
    </citation>
    <scope>NUCLEOTIDE SEQUENCE</scope>
</reference>
<sequence length="97" mass="10819">MFVEILCQLVICRGLCSRIIMSMTVMKYQLESPMICLNASKGHCLDALISQSGNICAICALLYCLPIGSYLNSRPLILFLHLPSAWCPCECILFLMN</sequence>
<dbReference type="EMBL" id="GEDG01024717">
    <property type="protein sequence ID" value="JAP15762.1"/>
    <property type="molecule type" value="Transcribed_RNA"/>
</dbReference>
<evidence type="ECO:0000313" key="1">
    <source>
        <dbReference type="EMBL" id="JAP14987.1"/>
    </source>
</evidence>